<keyword evidence="5" id="KW-0571">Peptide transport</keyword>
<evidence type="ECO:0000256" key="6">
    <source>
        <dbReference type="ARBA" id="ARBA00022927"/>
    </source>
</evidence>
<evidence type="ECO:0000313" key="11">
    <source>
        <dbReference type="Proteomes" id="UP001642502"/>
    </source>
</evidence>
<feature type="transmembrane region" description="Helical" evidence="9">
    <location>
        <begin position="577"/>
        <end position="600"/>
    </location>
</feature>
<dbReference type="Pfam" id="PF03169">
    <property type="entry name" value="OPT"/>
    <property type="match status" value="1"/>
</dbReference>
<dbReference type="NCBIfam" id="TIGR00727">
    <property type="entry name" value="ISP4_OPT"/>
    <property type="match status" value="1"/>
</dbReference>
<keyword evidence="8 9" id="KW-0472">Membrane</keyword>
<feature type="transmembrane region" description="Helical" evidence="9">
    <location>
        <begin position="151"/>
        <end position="171"/>
    </location>
</feature>
<dbReference type="EMBL" id="CAWUON010000128">
    <property type="protein sequence ID" value="CAK7274010.1"/>
    <property type="molecule type" value="Genomic_DNA"/>
</dbReference>
<evidence type="ECO:0000256" key="1">
    <source>
        <dbReference type="ARBA" id="ARBA00004141"/>
    </source>
</evidence>
<feature type="transmembrane region" description="Helical" evidence="9">
    <location>
        <begin position="340"/>
        <end position="357"/>
    </location>
</feature>
<gene>
    <name evidence="10" type="ORF">SEPCBS119000_005950</name>
</gene>
<feature type="transmembrane region" description="Helical" evidence="9">
    <location>
        <begin position="687"/>
        <end position="707"/>
    </location>
</feature>
<evidence type="ECO:0000256" key="5">
    <source>
        <dbReference type="ARBA" id="ARBA00022856"/>
    </source>
</evidence>
<feature type="transmembrane region" description="Helical" evidence="9">
    <location>
        <begin position="410"/>
        <end position="436"/>
    </location>
</feature>
<feature type="transmembrane region" description="Helical" evidence="9">
    <location>
        <begin position="273"/>
        <end position="291"/>
    </location>
</feature>
<protein>
    <recommendedName>
        <fullName evidence="12">Oligopeptide transporter</fullName>
    </recommendedName>
</protein>
<sequence length="927" mass="103585">MEKNEILSPEPAPLNAADVKPGLEVNTTAEAIAGGDVQITDNLLAAELNTTQADLDDARVIASQMSLENARDLLEGVYKMHENDPNFPHMALRKIKNFITNEHIFEQPEKHTDLIYEMKIEAALITNNSPYADVRAVVSNRDDPNQHSSTVRVWVIGLVFCGLISFVNQFFSVRQPAITIGSNVVQLLAYPIGKTWEKTLPDWGIMLPAFIVGKRAYGTPAGRISLNPGTFNRKEHMLITIMASVSVNTPYTDNIIWTQYLKEYFNQSFAGQFSYQILMALSTNLIGYGLAGLARRFLVYPSYCVWPASLVTIAFNDAFHSNDTGPVTTPWRSVWHASRMKLFLISFSIMFVYFWFPNNIFTVLSTFNWINWIAPNNVALNAVSGLNYGMGINPLPTFDWNMVTAFIDPLVYPFFTSINLFAGAFMATLVILAIWFTNTLNTGYLPINSNRVFNNMGHKYNISEIIDPTTKIFDEKMYQAYSPAYMGAGNITLYVIFFSVYPATIVYVILNHRYEIAVGLKNTWLYTKSRIARLTSKAARDAHNAEKEEGNVTGNATITYQDVHNRLMSAYPEVSEFWYFCILIAAIAFGVAGLTGWQTYTSPGTVFYGILLCIIFMIPIGIVTAVTGVEVTLNVLAEFIGGTWSHGNALAMNYFKAFGYVTCAAVINFSNDLKLAHYVKIPPRHTFAAQLICTIVSSFVCTAVLNFQMNKIANVCTPEAADKMTCPGINTFFTAAVMWGTIGPKRVFGKGGQYTVLLIGFPIGVIVPIIFWYLQKKIRDRDEARTIDADGNVISNSDGEVATNKAKLLQWARQIHPIVLLNGGLYLTPYNISYLWPMIPFAYISRIWVRTRFLAFWSRYNYVLSASLSTAMALAGLIIFFAIDYQNISINWWGNTATGLGCEYTGDCPRLTLAEGEHFGPGVGEFK</sequence>
<evidence type="ECO:0000256" key="4">
    <source>
        <dbReference type="ARBA" id="ARBA00022692"/>
    </source>
</evidence>
<comment type="similarity">
    <text evidence="2">Belongs to the oligopeptide OPT transporter family.</text>
</comment>
<keyword evidence="3" id="KW-0813">Transport</keyword>
<comment type="caution">
    <text evidence="10">The sequence shown here is derived from an EMBL/GenBank/DDBJ whole genome shotgun (WGS) entry which is preliminary data.</text>
</comment>
<evidence type="ECO:0008006" key="12">
    <source>
        <dbReference type="Google" id="ProtNLM"/>
    </source>
</evidence>
<dbReference type="Proteomes" id="UP001642502">
    <property type="component" value="Unassembled WGS sequence"/>
</dbReference>
<keyword evidence="6" id="KW-0653">Protein transport</keyword>
<dbReference type="PANTHER" id="PTHR22601">
    <property type="entry name" value="ISP4 LIKE PROTEIN"/>
    <property type="match status" value="1"/>
</dbReference>
<evidence type="ECO:0000256" key="7">
    <source>
        <dbReference type="ARBA" id="ARBA00022989"/>
    </source>
</evidence>
<evidence type="ECO:0000256" key="9">
    <source>
        <dbReference type="SAM" id="Phobius"/>
    </source>
</evidence>
<keyword evidence="11" id="KW-1185">Reference proteome</keyword>
<evidence type="ECO:0000313" key="10">
    <source>
        <dbReference type="EMBL" id="CAK7274010.1"/>
    </source>
</evidence>
<dbReference type="InterPro" id="IPR004648">
    <property type="entry name" value="Oligpept_transpt"/>
</dbReference>
<accession>A0ABP0E0B7</accession>
<dbReference type="InterPro" id="IPR004813">
    <property type="entry name" value="OPT"/>
</dbReference>
<evidence type="ECO:0000256" key="2">
    <source>
        <dbReference type="ARBA" id="ARBA00008807"/>
    </source>
</evidence>
<keyword evidence="4 9" id="KW-0812">Transmembrane</keyword>
<keyword evidence="7 9" id="KW-1133">Transmembrane helix</keyword>
<reference evidence="10 11" key="1">
    <citation type="submission" date="2024-01" db="EMBL/GenBank/DDBJ databases">
        <authorList>
            <person name="Allen C."/>
            <person name="Tagirdzhanova G."/>
        </authorList>
    </citation>
    <scope>NUCLEOTIDE SEQUENCE [LARGE SCALE GENOMIC DNA]</scope>
    <source>
        <strain evidence="10 11">CBS 119000</strain>
    </source>
</reference>
<feature type="transmembrane region" description="Helical" evidence="9">
    <location>
        <begin position="606"/>
        <end position="637"/>
    </location>
</feature>
<feature type="transmembrane region" description="Helical" evidence="9">
    <location>
        <begin position="754"/>
        <end position="774"/>
    </location>
</feature>
<evidence type="ECO:0000256" key="3">
    <source>
        <dbReference type="ARBA" id="ARBA00022448"/>
    </source>
</evidence>
<feature type="transmembrane region" description="Helical" evidence="9">
    <location>
        <begin position="861"/>
        <end position="883"/>
    </location>
</feature>
<comment type="subcellular location">
    <subcellularLocation>
        <location evidence="1">Membrane</location>
        <topology evidence="1">Multi-pass membrane protein</topology>
    </subcellularLocation>
</comment>
<evidence type="ECO:0000256" key="8">
    <source>
        <dbReference type="ARBA" id="ARBA00023136"/>
    </source>
</evidence>
<feature type="transmembrane region" description="Helical" evidence="9">
    <location>
        <begin position="491"/>
        <end position="510"/>
    </location>
</feature>
<proteinExistence type="inferred from homology"/>
<name>A0ABP0E0B7_9PEZI</name>
<dbReference type="NCBIfam" id="TIGR00728">
    <property type="entry name" value="OPT_sfam"/>
    <property type="match status" value="1"/>
</dbReference>
<organism evidence="10 11">
    <name type="scientific">Sporothrix epigloea</name>
    <dbReference type="NCBI Taxonomy" id="1892477"/>
    <lineage>
        <taxon>Eukaryota</taxon>
        <taxon>Fungi</taxon>
        <taxon>Dikarya</taxon>
        <taxon>Ascomycota</taxon>
        <taxon>Pezizomycotina</taxon>
        <taxon>Sordariomycetes</taxon>
        <taxon>Sordariomycetidae</taxon>
        <taxon>Ophiostomatales</taxon>
        <taxon>Ophiostomataceae</taxon>
        <taxon>Sporothrix</taxon>
    </lineage>
</organism>